<organism evidence="1 2">
    <name type="scientific">Alishewanella jeotgali KCTC 22429</name>
    <dbReference type="NCBI Taxonomy" id="1129374"/>
    <lineage>
        <taxon>Bacteria</taxon>
        <taxon>Pseudomonadati</taxon>
        <taxon>Pseudomonadota</taxon>
        <taxon>Gammaproteobacteria</taxon>
        <taxon>Alteromonadales</taxon>
        <taxon>Alteromonadaceae</taxon>
        <taxon>Alishewanella</taxon>
    </lineage>
</organism>
<dbReference type="Gene3D" id="3.40.50.720">
    <property type="entry name" value="NAD(P)-binding Rossmann-like Domain"/>
    <property type="match status" value="1"/>
</dbReference>
<dbReference type="PANTHER" id="PTHR43544:SF12">
    <property type="entry name" value="NAD(P)-BINDING ROSSMANN-FOLD SUPERFAMILY PROTEIN"/>
    <property type="match status" value="1"/>
</dbReference>
<reference evidence="1 2" key="1">
    <citation type="journal article" date="2012" name="J. Bacteriol.">
        <title>Genome Sequence of Extracellular-Protease-Producing Alishewanella jeotgali Isolated from Traditional Korean Fermented Seafood.</title>
        <authorList>
            <person name="Jung J."/>
            <person name="Chun J."/>
            <person name="Park W."/>
        </authorList>
    </citation>
    <scope>NUCLEOTIDE SEQUENCE [LARGE SCALE GENOMIC DNA]</scope>
    <source>
        <strain evidence="1 2">KCTC 22429</strain>
    </source>
</reference>
<comment type="caution">
    <text evidence="1">The sequence shown here is derived from an EMBL/GenBank/DDBJ whole genome shotgun (WGS) entry which is preliminary data.</text>
</comment>
<dbReference type="eggNOG" id="COG1028">
    <property type="taxonomic scope" value="Bacteria"/>
</dbReference>
<evidence type="ECO:0000313" key="2">
    <source>
        <dbReference type="Proteomes" id="UP000012046"/>
    </source>
</evidence>
<dbReference type="PATRIC" id="fig|1129374.4.peg.2903"/>
<dbReference type="GO" id="GO:0005737">
    <property type="term" value="C:cytoplasm"/>
    <property type="evidence" value="ECO:0007669"/>
    <property type="project" value="TreeGrafter"/>
</dbReference>
<dbReference type="STRING" id="1129374.AJE_14665"/>
<gene>
    <name evidence="1" type="ORF">AJE_14665</name>
</gene>
<keyword evidence="2" id="KW-1185">Reference proteome</keyword>
<evidence type="ECO:0000313" key="1">
    <source>
        <dbReference type="EMBL" id="EHR39931.1"/>
    </source>
</evidence>
<dbReference type="AlphaFoldDB" id="H3ZHS5"/>
<dbReference type="PANTHER" id="PTHR43544">
    <property type="entry name" value="SHORT-CHAIN DEHYDROGENASE/REDUCTASE"/>
    <property type="match status" value="1"/>
</dbReference>
<dbReference type="InterPro" id="IPR051468">
    <property type="entry name" value="Fungal_SecMetab_SDRs"/>
</dbReference>
<dbReference type="InterPro" id="IPR002347">
    <property type="entry name" value="SDR_fam"/>
</dbReference>
<dbReference type="SUPFAM" id="SSF51735">
    <property type="entry name" value="NAD(P)-binding Rossmann-fold domains"/>
    <property type="match status" value="1"/>
</dbReference>
<dbReference type="GO" id="GO:0016491">
    <property type="term" value="F:oxidoreductase activity"/>
    <property type="evidence" value="ECO:0007669"/>
    <property type="project" value="TreeGrafter"/>
</dbReference>
<proteinExistence type="predicted"/>
<dbReference type="RefSeq" id="WP_008951493.1">
    <property type="nucleotide sequence ID" value="NZ_AHTH01000048.1"/>
</dbReference>
<name>H3ZHS5_9ALTE</name>
<dbReference type="Pfam" id="PF00106">
    <property type="entry name" value="adh_short"/>
    <property type="match status" value="1"/>
</dbReference>
<protein>
    <submittedName>
        <fullName evidence="1">Short chain dehydrogenase/reductase family oxidoreductase</fullName>
    </submittedName>
</protein>
<accession>H3ZHS5</accession>
<dbReference type="Proteomes" id="UP000012046">
    <property type="component" value="Unassembled WGS sequence"/>
</dbReference>
<dbReference type="EMBL" id="AHTH01000048">
    <property type="protein sequence ID" value="EHR39931.1"/>
    <property type="molecule type" value="Genomic_DNA"/>
</dbReference>
<sequence length="236" mass="25463">MTEHWLIIGASGGIAQGLLQNLLAAGHQVSAISRQPLAEPISGVSWYQLQSAEQGAADAVLTRIFQLSVTAVVICQGWLHGDGHLPEKSLQQVSREALQQSMEINLFSPVFYLQALQPWLQKQPGIRVAVLSAKVGSISDNQLGGWYSYRMAKAALNMLVRCASIELGRVNKTAALFSLHPGTTDSALSAPFQQRLPAGQLQSAAATAERLLSVIRQSQPMDSGLLLNWDGQPIPF</sequence>
<dbReference type="InterPro" id="IPR036291">
    <property type="entry name" value="NAD(P)-bd_dom_sf"/>
</dbReference>